<keyword evidence="3" id="KW-1185">Reference proteome</keyword>
<feature type="transmembrane region" description="Helical" evidence="1">
    <location>
        <begin position="68"/>
        <end position="88"/>
    </location>
</feature>
<sequence length="111" mass="11554">MDPQVMTVVAVLAGIGVLATVNALRREARRTARGVRTVGHAAGAVFRVLVTAGVIVAVQWIVTAQFGGSVTAVAVALGLPALFAGASLMRLTTTTTTDDAEVWRRRGGVRR</sequence>
<gene>
    <name evidence="2" type="ORF">ACFQGD_14680</name>
</gene>
<dbReference type="RefSeq" id="WP_390183612.1">
    <property type="nucleotide sequence ID" value="NZ_JBHMBO010000029.1"/>
</dbReference>
<reference evidence="3" key="1">
    <citation type="journal article" date="2019" name="Int. J. Syst. Evol. Microbiol.">
        <title>The Global Catalogue of Microorganisms (GCM) 10K type strain sequencing project: providing services to taxonomists for standard genome sequencing and annotation.</title>
        <authorList>
            <consortium name="The Broad Institute Genomics Platform"/>
            <consortium name="The Broad Institute Genome Sequencing Center for Infectious Disease"/>
            <person name="Wu L."/>
            <person name="Ma J."/>
        </authorList>
    </citation>
    <scope>NUCLEOTIDE SEQUENCE [LARGE SCALE GENOMIC DNA]</scope>
    <source>
        <strain evidence="3">KCTC 32255</strain>
    </source>
</reference>
<name>A0ABW2C115_9PSEU</name>
<dbReference type="EMBL" id="JBHSXX010000001">
    <property type="protein sequence ID" value="MFC6868387.1"/>
    <property type="molecule type" value="Genomic_DNA"/>
</dbReference>
<feature type="transmembrane region" description="Helical" evidence="1">
    <location>
        <begin position="6"/>
        <end position="24"/>
    </location>
</feature>
<proteinExistence type="predicted"/>
<keyword evidence="1" id="KW-1133">Transmembrane helix</keyword>
<comment type="caution">
    <text evidence="2">The sequence shown here is derived from an EMBL/GenBank/DDBJ whole genome shotgun (WGS) entry which is preliminary data.</text>
</comment>
<keyword evidence="1" id="KW-0472">Membrane</keyword>
<evidence type="ECO:0000313" key="3">
    <source>
        <dbReference type="Proteomes" id="UP001596337"/>
    </source>
</evidence>
<accession>A0ABW2C115</accession>
<evidence type="ECO:0000313" key="2">
    <source>
        <dbReference type="EMBL" id="MFC6868387.1"/>
    </source>
</evidence>
<feature type="transmembrane region" description="Helical" evidence="1">
    <location>
        <begin position="44"/>
        <end position="62"/>
    </location>
</feature>
<dbReference type="Proteomes" id="UP001596337">
    <property type="component" value="Unassembled WGS sequence"/>
</dbReference>
<evidence type="ECO:0000256" key="1">
    <source>
        <dbReference type="SAM" id="Phobius"/>
    </source>
</evidence>
<organism evidence="2 3">
    <name type="scientific">Haloechinothrix salitolerans</name>
    <dbReference type="NCBI Taxonomy" id="926830"/>
    <lineage>
        <taxon>Bacteria</taxon>
        <taxon>Bacillati</taxon>
        <taxon>Actinomycetota</taxon>
        <taxon>Actinomycetes</taxon>
        <taxon>Pseudonocardiales</taxon>
        <taxon>Pseudonocardiaceae</taxon>
        <taxon>Haloechinothrix</taxon>
    </lineage>
</organism>
<protein>
    <submittedName>
        <fullName evidence="2">Uncharacterized protein</fullName>
    </submittedName>
</protein>
<keyword evidence="1" id="KW-0812">Transmembrane</keyword>